<reference evidence="2" key="1">
    <citation type="journal article" date="2020" name="Nature">
        <title>Giant virus diversity and host interactions through global metagenomics.</title>
        <authorList>
            <person name="Schulz F."/>
            <person name="Roux S."/>
            <person name="Paez-Espino D."/>
            <person name="Jungbluth S."/>
            <person name="Walsh D.A."/>
            <person name="Denef V.J."/>
            <person name="McMahon K.D."/>
            <person name="Konstantinidis K.T."/>
            <person name="Eloe-Fadrosh E.A."/>
            <person name="Kyrpides N.C."/>
            <person name="Woyke T."/>
        </authorList>
    </citation>
    <scope>NUCLEOTIDE SEQUENCE</scope>
    <source>
        <strain evidence="2">GVMAG-M-3300001351-8</strain>
    </source>
</reference>
<keyword evidence="1" id="KW-0472">Membrane</keyword>
<feature type="transmembrane region" description="Helical" evidence="1">
    <location>
        <begin position="138"/>
        <end position="158"/>
    </location>
</feature>
<proteinExistence type="predicted"/>
<dbReference type="EMBL" id="MN738863">
    <property type="protein sequence ID" value="QHT28630.1"/>
    <property type="molecule type" value="Genomic_DNA"/>
</dbReference>
<evidence type="ECO:0000313" key="2">
    <source>
        <dbReference type="EMBL" id="QHT28630.1"/>
    </source>
</evidence>
<keyword evidence="1" id="KW-1133">Transmembrane helix</keyword>
<name>A0A6C0EJW7_9ZZZZ</name>
<keyword evidence="1" id="KW-0812">Transmembrane</keyword>
<protein>
    <submittedName>
        <fullName evidence="2">Uncharacterized protein</fullName>
    </submittedName>
</protein>
<sequence length="165" mass="19682">MPYCSVEEAWGEDFIENTNKFKKIVPEKSYDSETDKSMDYSDNNLYNSDDSEVFEHSDKYKKTKKTRKKTKNYSRTYNRLDEHSGPLTRLPKKNRIVIEDRENVKNNKEMYINYIINENKQLKKMINNLRNSSEQDSIFDVALFICAGVFIIFFLDILTNNIRKF</sequence>
<accession>A0A6C0EJW7</accession>
<dbReference type="AlphaFoldDB" id="A0A6C0EJW7"/>
<evidence type="ECO:0000256" key="1">
    <source>
        <dbReference type="SAM" id="Phobius"/>
    </source>
</evidence>
<organism evidence="2">
    <name type="scientific">viral metagenome</name>
    <dbReference type="NCBI Taxonomy" id="1070528"/>
    <lineage>
        <taxon>unclassified sequences</taxon>
        <taxon>metagenomes</taxon>
        <taxon>organismal metagenomes</taxon>
    </lineage>
</organism>